<feature type="region of interest" description="Disordered" evidence="2">
    <location>
        <begin position="242"/>
        <end position="297"/>
    </location>
</feature>
<dbReference type="InterPro" id="IPR022168">
    <property type="entry name" value="GARIL-like_Rab2B-bd"/>
</dbReference>
<dbReference type="Proteomes" id="UP000335636">
    <property type="component" value="Unassembled WGS sequence"/>
</dbReference>
<organism evidence="4 5">
    <name type="scientific">Marmota monax</name>
    <name type="common">Woodchuck</name>
    <dbReference type="NCBI Taxonomy" id="9995"/>
    <lineage>
        <taxon>Eukaryota</taxon>
        <taxon>Metazoa</taxon>
        <taxon>Chordata</taxon>
        <taxon>Craniata</taxon>
        <taxon>Vertebrata</taxon>
        <taxon>Euteleostomi</taxon>
        <taxon>Mammalia</taxon>
        <taxon>Eutheria</taxon>
        <taxon>Euarchontoglires</taxon>
        <taxon>Glires</taxon>
        <taxon>Rodentia</taxon>
        <taxon>Sciuromorpha</taxon>
        <taxon>Sciuridae</taxon>
        <taxon>Xerinae</taxon>
        <taxon>Marmotini</taxon>
        <taxon>Marmota</taxon>
    </lineage>
</organism>
<evidence type="ECO:0000313" key="5">
    <source>
        <dbReference type="Proteomes" id="UP000335636"/>
    </source>
</evidence>
<comment type="similarity">
    <text evidence="1">Belongs to the GARIN family.</text>
</comment>
<protein>
    <recommendedName>
        <fullName evidence="3">Golgi associated RAB2 interactor protein-like Rab2B-binding domain-containing protein</fullName>
    </recommendedName>
</protein>
<keyword evidence="5" id="KW-1185">Reference proteome</keyword>
<evidence type="ECO:0000313" key="4">
    <source>
        <dbReference type="EMBL" id="VTJ79980.1"/>
    </source>
</evidence>
<feature type="domain" description="Golgi associated RAB2 interactor protein-like Rab2B-binding" evidence="3">
    <location>
        <begin position="63"/>
        <end position="130"/>
    </location>
</feature>
<feature type="region of interest" description="Disordered" evidence="2">
    <location>
        <begin position="315"/>
        <end position="398"/>
    </location>
</feature>
<dbReference type="GO" id="GO:0007286">
    <property type="term" value="P:spermatid development"/>
    <property type="evidence" value="ECO:0007669"/>
    <property type="project" value="UniProtKB-ARBA"/>
</dbReference>
<comment type="caution">
    <text evidence="4">The sequence shown here is derived from an EMBL/GenBank/DDBJ whole genome shotgun (WGS) entry which is preliminary data.</text>
</comment>
<feature type="region of interest" description="Disordered" evidence="2">
    <location>
        <begin position="682"/>
        <end position="782"/>
    </location>
</feature>
<evidence type="ECO:0000256" key="1">
    <source>
        <dbReference type="ARBA" id="ARBA00038379"/>
    </source>
</evidence>
<sequence length="842" mass="92651">MLEACWRKFRFQPLSLATPGNKSWGHHRANRLTIGVAASLPGLMLPDILLIAQPAEGKDASGLVLTRMIPLDLVHLYVHDLSSWRLKLRLVTGRCYYLELDAPDHEVGFLFNRWIRLINLLREPATTWAPRTLQTPPLDISLATAPASTWHLQEQAHIRQTALSPGAVPEPTFPYKMLASQKKKKKTKPGTSDSDEAPGKGGVIKNPTRRISNEGPDFTFLGSYDHLETLLWKQDIEELMDPESSTLSSSSLGPSPYPPPMYLFPTRISFPEPRDKAKSMASRQGTSPPLSHKAMPAPTTTLKAPFIVDQSQKVPAIPAPSRRSPATRAPFQKATTGGGPSQKLPPASTISRKTPALPYPSRKPPALYFPPQKTLPSSQQALPPSAVPPPPQTEPLLSLAPSWKAPASLPQYQPAVGLSTLQEKAAAKPEVLTVGIPGGDRLERGRSEEKSKPVVFLGDQEINKVEMRTQMMSLELPFTTTKKESEDILISKARELTLDGFRGRGMLEDRAYRMKEELTLDLPGMKSKEVEHQKKWIKTREMAIEGPPQEQSRPFSVEGLAMAKLMIIANSKEKHLRLPEVSLPSWLSVASGTSTVSTKAPLPFSPSQLTFMDGPPVIVREQPESHTWVKEKKWTEKEPPWDPVEPSKVTLYSVPISDGPKIVDDPQVPIALPASGWEDLTSQSPLEAARTSRSPGSVRIVDSIRSPGSVRTRGSLKSPGSVRTRGSLKSPGSVRTRGSLKSPGSVRTRVSLRMPGSVKTPGTVKLPGVPPLPQEDEPPREEHRALPVVFPRVPLAVPHQLGAALERADQARDFPRQNLTAERGVPSLQRRWPVFSCQEDRP</sequence>
<reference evidence="4" key="1">
    <citation type="submission" date="2019-04" db="EMBL/GenBank/DDBJ databases">
        <authorList>
            <person name="Alioto T."/>
            <person name="Alioto T."/>
        </authorList>
    </citation>
    <scope>NUCLEOTIDE SEQUENCE [LARGE SCALE GENOMIC DNA]</scope>
</reference>
<dbReference type="AlphaFoldDB" id="A0A5E4CFA1"/>
<feature type="compositionally biased region" description="Low complexity" evidence="2">
    <location>
        <begin position="242"/>
        <end position="254"/>
    </location>
</feature>
<name>A0A5E4CFA1_MARMO</name>
<gene>
    <name evidence="4" type="ORF">MONAX_5E033808</name>
</gene>
<dbReference type="GO" id="GO:0005634">
    <property type="term" value="C:nucleus"/>
    <property type="evidence" value="ECO:0007669"/>
    <property type="project" value="TreeGrafter"/>
</dbReference>
<feature type="compositionally biased region" description="Polar residues" evidence="2">
    <location>
        <begin position="682"/>
        <end position="695"/>
    </location>
</feature>
<feature type="region of interest" description="Disordered" evidence="2">
    <location>
        <begin position="179"/>
        <end position="217"/>
    </location>
</feature>
<dbReference type="PANTHER" id="PTHR22574">
    <property type="match status" value="1"/>
</dbReference>
<proteinExistence type="inferred from homology"/>
<dbReference type="PANTHER" id="PTHR22574:SF12">
    <property type="entry name" value="GOLGI-ASSOCIATED RAB2 INTERACTOR PROTEIN 5B"/>
    <property type="match status" value="1"/>
</dbReference>
<evidence type="ECO:0000256" key="2">
    <source>
        <dbReference type="SAM" id="MobiDB-lite"/>
    </source>
</evidence>
<dbReference type="Pfam" id="PF12480">
    <property type="entry name" value="GARIL_Rab2_bd"/>
    <property type="match status" value="1"/>
</dbReference>
<feature type="compositionally biased region" description="Low complexity" evidence="2">
    <location>
        <begin position="375"/>
        <end position="384"/>
    </location>
</feature>
<dbReference type="EMBL" id="CABDUW010001252">
    <property type="protein sequence ID" value="VTJ79980.1"/>
    <property type="molecule type" value="Genomic_DNA"/>
</dbReference>
<evidence type="ECO:0000259" key="3">
    <source>
        <dbReference type="Pfam" id="PF12480"/>
    </source>
</evidence>
<feature type="compositionally biased region" description="Low complexity" evidence="2">
    <location>
        <begin position="315"/>
        <end position="330"/>
    </location>
</feature>
<accession>A0A5E4CFA1</accession>